<dbReference type="AlphaFoldDB" id="A0A1R3V404"/>
<protein>
    <submittedName>
        <fullName evidence="1">Uncharacterized protein</fullName>
    </submittedName>
</protein>
<accession>A0A1R3V404</accession>
<organism evidence="1 2">
    <name type="scientific">Mesorhizobium prunaredense</name>
    <dbReference type="NCBI Taxonomy" id="1631249"/>
    <lineage>
        <taxon>Bacteria</taxon>
        <taxon>Pseudomonadati</taxon>
        <taxon>Pseudomonadota</taxon>
        <taxon>Alphaproteobacteria</taxon>
        <taxon>Hyphomicrobiales</taxon>
        <taxon>Phyllobacteriaceae</taxon>
        <taxon>Mesorhizobium</taxon>
    </lineage>
</organism>
<dbReference type="Proteomes" id="UP000188388">
    <property type="component" value="Unassembled WGS sequence"/>
</dbReference>
<dbReference type="EMBL" id="FTPD01000003">
    <property type="protein sequence ID" value="SIT53474.1"/>
    <property type="molecule type" value="Genomic_DNA"/>
</dbReference>
<gene>
    <name evidence="1" type="ORF">BQ8794_110280</name>
</gene>
<sequence>MEPTYGRSKAKILRQDSGGLVIHSFAHGSAIYELVMDAATFEAVIATAGADAAKVFALTALWAMRLSVTASGT</sequence>
<evidence type="ECO:0000313" key="1">
    <source>
        <dbReference type="EMBL" id="SIT53474.1"/>
    </source>
</evidence>
<dbReference type="RefSeq" id="WP_077373303.1">
    <property type="nucleotide sequence ID" value="NZ_FTPD01000003.1"/>
</dbReference>
<name>A0A1R3V404_9HYPH</name>
<reference evidence="2" key="1">
    <citation type="submission" date="2017-01" db="EMBL/GenBank/DDBJ databases">
        <authorList>
            <person name="Brunel B."/>
        </authorList>
    </citation>
    <scope>NUCLEOTIDE SEQUENCE [LARGE SCALE GENOMIC DNA]</scope>
</reference>
<dbReference type="STRING" id="1631249.BQ8794_110280"/>
<keyword evidence="2" id="KW-1185">Reference proteome</keyword>
<proteinExistence type="predicted"/>
<evidence type="ECO:0000313" key="2">
    <source>
        <dbReference type="Proteomes" id="UP000188388"/>
    </source>
</evidence>